<feature type="signal peptide" evidence="1">
    <location>
        <begin position="1"/>
        <end position="22"/>
    </location>
</feature>
<dbReference type="AlphaFoldDB" id="A0A9P9YGL5"/>
<proteinExistence type="predicted"/>
<accession>A0A9P9YGL5</accession>
<organism evidence="2 3">
    <name type="scientific">Drosophila gunungcola</name>
    <name type="common">fruit fly</name>
    <dbReference type="NCBI Taxonomy" id="103775"/>
    <lineage>
        <taxon>Eukaryota</taxon>
        <taxon>Metazoa</taxon>
        <taxon>Ecdysozoa</taxon>
        <taxon>Arthropoda</taxon>
        <taxon>Hexapoda</taxon>
        <taxon>Insecta</taxon>
        <taxon>Pterygota</taxon>
        <taxon>Neoptera</taxon>
        <taxon>Endopterygota</taxon>
        <taxon>Diptera</taxon>
        <taxon>Brachycera</taxon>
        <taxon>Muscomorpha</taxon>
        <taxon>Ephydroidea</taxon>
        <taxon>Drosophilidae</taxon>
        <taxon>Drosophila</taxon>
        <taxon>Sophophora</taxon>
    </lineage>
</organism>
<gene>
    <name evidence="2" type="ORF">M5D96_011078</name>
</gene>
<dbReference type="Proteomes" id="UP001059596">
    <property type="component" value="Unassembled WGS sequence"/>
</dbReference>
<evidence type="ECO:0000313" key="3">
    <source>
        <dbReference type="Proteomes" id="UP001059596"/>
    </source>
</evidence>
<evidence type="ECO:0000313" key="2">
    <source>
        <dbReference type="EMBL" id="KAI8036218.1"/>
    </source>
</evidence>
<evidence type="ECO:0000256" key="1">
    <source>
        <dbReference type="SAM" id="SignalP"/>
    </source>
</evidence>
<keyword evidence="3" id="KW-1185">Reference proteome</keyword>
<sequence length="76" mass="7874">MFNKAIVVALIVCACYLGTIEARPGDITDPLTLAKPLVMGGVAAAVETVPTLVEGVNPLKSKQILPLPPLPVTLPL</sequence>
<dbReference type="PROSITE" id="PS51257">
    <property type="entry name" value="PROKAR_LIPOPROTEIN"/>
    <property type="match status" value="1"/>
</dbReference>
<name>A0A9P9YGL5_9MUSC</name>
<keyword evidence="1" id="KW-0732">Signal</keyword>
<reference evidence="2" key="1">
    <citation type="journal article" date="2023" name="Genome Biol. Evol.">
        <title>Long-read-based Genome Assembly of Drosophila gunungcola Reveals Fewer Chemosensory Genes in Flower-breeding Species.</title>
        <authorList>
            <person name="Negi A."/>
            <person name="Liao B.Y."/>
            <person name="Yeh S.D."/>
        </authorList>
    </citation>
    <scope>NUCLEOTIDE SEQUENCE</scope>
    <source>
        <strain evidence="2">Sukarami</strain>
    </source>
</reference>
<protein>
    <submittedName>
        <fullName evidence="2">Uncharacterized protein</fullName>
    </submittedName>
</protein>
<feature type="chain" id="PRO_5040265452" evidence="1">
    <location>
        <begin position="23"/>
        <end position="76"/>
    </location>
</feature>
<comment type="caution">
    <text evidence="2">The sequence shown here is derived from an EMBL/GenBank/DDBJ whole genome shotgun (WGS) entry which is preliminary data.</text>
</comment>
<dbReference type="EMBL" id="JAMKOV010000022">
    <property type="protein sequence ID" value="KAI8036218.1"/>
    <property type="molecule type" value="Genomic_DNA"/>
</dbReference>